<dbReference type="InterPro" id="IPR000941">
    <property type="entry name" value="Enolase"/>
</dbReference>
<protein>
    <recommendedName>
        <fullName evidence="4">phosphopyruvate hydratase</fullName>
        <ecNumber evidence="4">4.2.1.11</ecNumber>
    </recommendedName>
</protein>
<accession>A0A453JHS3</accession>
<evidence type="ECO:0000256" key="3">
    <source>
        <dbReference type="ARBA" id="ARBA00009604"/>
    </source>
</evidence>
<evidence type="ECO:0000256" key="1">
    <source>
        <dbReference type="ARBA" id="ARBA00001946"/>
    </source>
</evidence>
<dbReference type="InterPro" id="IPR029017">
    <property type="entry name" value="Enolase-like_N"/>
</dbReference>
<dbReference type="EnsemblPlants" id="AET5Gv20039700.3">
    <property type="protein sequence ID" value="AET5Gv20039700.3"/>
    <property type="gene ID" value="AET5Gv20039700"/>
</dbReference>
<dbReference type="GO" id="GO:0006096">
    <property type="term" value="P:glycolytic process"/>
    <property type="evidence" value="ECO:0007669"/>
    <property type="project" value="UniProtKB-UniPathway"/>
</dbReference>
<evidence type="ECO:0000259" key="8">
    <source>
        <dbReference type="SMART" id="SM01192"/>
    </source>
</evidence>
<keyword evidence="6" id="KW-0324">Glycolysis</keyword>
<organism evidence="10 11">
    <name type="scientific">Aegilops tauschii subsp. strangulata</name>
    <name type="common">Goatgrass</name>
    <dbReference type="NCBI Taxonomy" id="200361"/>
    <lineage>
        <taxon>Eukaryota</taxon>
        <taxon>Viridiplantae</taxon>
        <taxon>Streptophyta</taxon>
        <taxon>Embryophyta</taxon>
        <taxon>Tracheophyta</taxon>
        <taxon>Spermatophyta</taxon>
        <taxon>Magnoliopsida</taxon>
        <taxon>Liliopsida</taxon>
        <taxon>Poales</taxon>
        <taxon>Poaceae</taxon>
        <taxon>BOP clade</taxon>
        <taxon>Pooideae</taxon>
        <taxon>Triticodae</taxon>
        <taxon>Triticeae</taxon>
        <taxon>Triticinae</taxon>
        <taxon>Aegilops</taxon>
    </lineage>
</organism>
<dbReference type="Pfam" id="PF03952">
    <property type="entry name" value="Enolase_N"/>
    <property type="match status" value="1"/>
</dbReference>
<dbReference type="GO" id="GO:0000015">
    <property type="term" value="C:phosphopyruvate hydratase complex"/>
    <property type="evidence" value="ECO:0007669"/>
    <property type="project" value="InterPro"/>
</dbReference>
<evidence type="ECO:0000256" key="2">
    <source>
        <dbReference type="ARBA" id="ARBA00005031"/>
    </source>
</evidence>
<dbReference type="SUPFAM" id="SSF51604">
    <property type="entry name" value="Enolase C-terminal domain-like"/>
    <property type="match status" value="1"/>
</dbReference>
<evidence type="ECO:0000259" key="9">
    <source>
        <dbReference type="SMART" id="SM01193"/>
    </source>
</evidence>
<dbReference type="Gene3D" id="3.20.20.120">
    <property type="entry name" value="Enolase-like C-terminal domain"/>
    <property type="match status" value="1"/>
</dbReference>
<dbReference type="InterPro" id="IPR036849">
    <property type="entry name" value="Enolase-like_C_sf"/>
</dbReference>
<comment type="pathway">
    <text evidence="2">Carbohydrate degradation; glycolysis; pyruvate from D-glyceraldehyde 3-phosphate: step 4/5.</text>
</comment>
<proteinExistence type="inferred from homology"/>
<dbReference type="Gramene" id="AET5Gv20039700.3">
    <property type="protein sequence ID" value="AET5Gv20039700.3"/>
    <property type="gene ID" value="AET5Gv20039700"/>
</dbReference>
<dbReference type="GO" id="GO:0004634">
    <property type="term" value="F:phosphopyruvate hydratase activity"/>
    <property type="evidence" value="ECO:0007669"/>
    <property type="project" value="UniProtKB-EC"/>
</dbReference>
<dbReference type="InterPro" id="IPR020811">
    <property type="entry name" value="Enolase_N"/>
</dbReference>
<evidence type="ECO:0000256" key="4">
    <source>
        <dbReference type="ARBA" id="ARBA00012058"/>
    </source>
</evidence>
<dbReference type="FunFam" id="3.30.390.10:FF:000001">
    <property type="entry name" value="Enolase"/>
    <property type="match status" value="1"/>
</dbReference>
<comment type="similarity">
    <text evidence="3">Belongs to the enolase family.</text>
</comment>
<dbReference type="InterPro" id="IPR020810">
    <property type="entry name" value="Enolase_C"/>
</dbReference>
<dbReference type="PANTHER" id="PTHR11902:SF50">
    <property type="entry name" value="ENOLASE"/>
    <property type="match status" value="1"/>
</dbReference>
<dbReference type="Gene3D" id="3.30.390.10">
    <property type="entry name" value="Enolase-like, N-terminal domain"/>
    <property type="match status" value="1"/>
</dbReference>
<reference evidence="10" key="4">
    <citation type="submission" date="2019-03" db="UniProtKB">
        <authorList>
            <consortium name="EnsemblPlants"/>
        </authorList>
    </citation>
    <scope>IDENTIFICATION</scope>
</reference>
<dbReference type="SMART" id="SM01193">
    <property type="entry name" value="Enolase_N"/>
    <property type="match status" value="1"/>
</dbReference>
<dbReference type="Proteomes" id="UP000015105">
    <property type="component" value="Chromosome 5D"/>
</dbReference>
<dbReference type="PRINTS" id="PR00148">
    <property type="entry name" value="ENOLASE"/>
</dbReference>
<feature type="domain" description="Enolase N-terminal" evidence="9">
    <location>
        <begin position="5"/>
        <end position="140"/>
    </location>
</feature>
<reference evidence="11" key="2">
    <citation type="journal article" date="2017" name="Nat. Plants">
        <title>The Aegilops tauschii genome reveals multiple impacts of transposons.</title>
        <authorList>
            <person name="Zhao G."/>
            <person name="Zou C."/>
            <person name="Li K."/>
            <person name="Wang K."/>
            <person name="Li T."/>
            <person name="Gao L."/>
            <person name="Zhang X."/>
            <person name="Wang H."/>
            <person name="Yang Z."/>
            <person name="Liu X."/>
            <person name="Jiang W."/>
            <person name="Mao L."/>
            <person name="Kong X."/>
            <person name="Jiao Y."/>
            <person name="Jia J."/>
        </authorList>
    </citation>
    <scope>NUCLEOTIDE SEQUENCE [LARGE SCALE GENOMIC DNA]</scope>
    <source>
        <strain evidence="11">cv. AL8/78</strain>
    </source>
</reference>
<reference evidence="10" key="5">
    <citation type="journal article" date="2021" name="G3 (Bethesda)">
        <title>Aegilops tauschii genome assembly Aet v5.0 features greater sequence contiguity and improved annotation.</title>
        <authorList>
            <person name="Wang L."/>
            <person name="Zhu T."/>
            <person name="Rodriguez J.C."/>
            <person name="Deal K.R."/>
            <person name="Dubcovsky J."/>
            <person name="McGuire P.E."/>
            <person name="Lux T."/>
            <person name="Spannagl M."/>
            <person name="Mayer K.F.X."/>
            <person name="Baldrich P."/>
            <person name="Meyers B.C."/>
            <person name="Huo N."/>
            <person name="Gu Y.Q."/>
            <person name="Zhou H."/>
            <person name="Devos K.M."/>
            <person name="Bennetzen J.L."/>
            <person name="Unver T."/>
            <person name="Budak H."/>
            <person name="Gulick P.J."/>
            <person name="Galiba G."/>
            <person name="Kalapos B."/>
            <person name="Nelson D.R."/>
            <person name="Li P."/>
            <person name="You F.M."/>
            <person name="Luo M.C."/>
            <person name="Dvorak J."/>
        </authorList>
    </citation>
    <scope>NUCLEOTIDE SEQUENCE [LARGE SCALE GENOMIC DNA]</scope>
    <source>
        <strain evidence="10">cv. AL8/78</strain>
    </source>
</reference>
<reference evidence="10" key="3">
    <citation type="journal article" date="2017" name="Nature">
        <title>Genome sequence of the progenitor of the wheat D genome Aegilops tauschii.</title>
        <authorList>
            <person name="Luo M.C."/>
            <person name="Gu Y.Q."/>
            <person name="Puiu D."/>
            <person name="Wang H."/>
            <person name="Twardziok S.O."/>
            <person name="Deal K.R."/>
            <person name="Huo N."/>
            <person name="Zhu T."/>
            <person name="Wang L."/>
            <person name="Wang Y."/>
            <person name="McGuire P.E."/>
            <person name="Liu S."/>
            <person name="Long H."/>
            <person name="Ramasamy R.K."/>
            <person name="Rodriguez J.C."/>
            <person name="Van S.L."/>
            <person name="Yuan L."/>
            <person name="Wang Z."/>
            <person name="Xia Z."/>
            <person name="Xiao L."/>
            <person name="Anderson O.D."/>
            <person name="Ouyang S."/>
            <person name="Liang Y."/>
            <person name="Zimin A.V."/>
            <person name="Pertea G."/>
            <person name="Qi P."/>
            <person name="Bennetzen J.L."/>
            <person name="Dai X."/>
            <person name="Dawson M.W."/>
            <person name="Muller H.G."/>
            <person name="Kugler K."/>
            <person name="Rivarola-Duarte L."/>
            <person name="Spannagl M."/>
            <person name="Mayer K.F.X."/>
            <person name="Lu F.H."/>
            <person name="Bevan M.W."/>
            <person name="Leroy P."/>
            <person name="Li P."/>
            <person name="You F.M."/>
            <person name="Sun Q."/>
            <person name="Liu Z."/>
            <person name="Lyons E."/>
            <person name="Wicker T."/>
            <person name="Salzberg S.L."/>
            <person name="Devos K.M."/>
            <person name="Dvorak J."/>
        </authorList>
    </citation>
    <scope>NUCLEOTIDE SEQUENCE [LARGE SCALE GENOMIC DNA]</scope>
    <source>
        <strain evidence="10">cv. AL8/78</strain>
    </source>
</reference>
<name>A0A453JHS3_AEGTS</name>
<comment type="cofactor">
    <cofactor evidence="1">
        <name>Mg(2+)</name>
        <dbReference type="ChEBI" id="CHEBI:18420"/>
    </cofactor>
</comment>
<dbReference type="SMART" id="SM01192">
    <property type="entry name" value="Enolase_C"/>
    <property type="match status" value="1"/>
</dbReference>
<dbReference type="Pfam" id="PF00113">
    <property type="entry name" value="Enolase_C"/>
    <property type="match status" value="1"/>
</dbReference>
<dbReference type="EC" id="4.2.1.11" evidence="4"/>
<keyword evidence="11" id="KW-1185">Reference proteome</keyword>
<evidence type="ECO:0000256" key="7">
    <source>
        <dbReference type="ARBA" id="ARBA00023239"/>
    </source>
</evidence>
<dbReference type="AlphaFoldDB" id="A0A453JHS3"/>
<keyword evidence="7" id="KW-0456">Lyase</keyword>
<evidence type="ECO:0000256" key="6">
    <source>
        <dbReference type="ARBA" id="ARBA00023152"/>
    </source>
</evidence>
<evidence type="ECO:0000313" key="11">
    <source>
        <dbReference type="Proteomes" id="UP000015105"/>
    </source>
</evidence>
<evidence type="ECO:0000256" key="5">
    <source>
        <dbReference type="ARBA" id="ARBA00022842"/>
    </source>
</evidence>
<reference evidence="11" key="1">
    <citation type="journal article" date="2014" name="Science">
        <title>Ancient hybridizations among the ancestral genomes of bread wheat.</title>
        <authorList>
            <consortium name="International Wheat Genome Sequencing Consortium,"/>
            <person name="Marcussen T."/>
            <person name="Sandve S.R."/>
            <person name="Heier L."/>
            <person name="Spannagl M."/>
            <person name="Pfeifer M."/>
            <person name="Jakobsen K.S."/>
            <person name="Wulff B.B."/>
            <person name="Steuernagel B."/>
            <person name="Mayer K.F."/>
            <person name="Olsen O.A."/>
        </authorList>
    </citation>
    <scope>NUCLEOTIDE SEQUENCE [LARGE SCALE GENOMIC DNA]</scope>
    <source>
        <strain evidence="11">cv. AL8/78</strain>
    </source>
</reference>
<feature type="domain" description="Enolase C-terminal TIM barrel" evidence="8">
    <location>
        <begin position="148"/>
        <end position="258"/>
    </location>
</feature>
<dbReference type="UniPathway" id="UPA00109">
    <property type="reaction ID" value="UER00187"/>
</dbReference>
<keyword evidence="5" id="KW-0460">Magnesium</keyword>
<dbReference type="PANTHER" id="PTHR11902">
    <property type="entry name" value="ENOLASE"/>
    <property type="match status" value="1"/>
</dbReference>
<sequence>MAATIQSVKARQIFDSRGNPTVEVDVCCSDGTFARAAVPSGASTGVYEALELRDGGSDYLGKGVSKAVDNVNSIIAPALIGKDPTAQTELDNFMVQQLDGTKNEWGWCKQKLGANAILAVSLAVCKAGASVKKIPLYQHIANLAGNKQLVLPVPAFNVINGGSHAGNKLAMQEFMILPTGAASFKEAMKMGVEVYHNLKVILSSSFSLCYLVKSKFTKTNIFCDSLLSRRSMGKMPPMLEMKVVLLLTFRRTRRALSS</sequence>
<dbReference type="GO" id="GO:0000287">
    <property type="term" value="F:magnesium ion binding"/>
    <property type="evidence" value="ECO:0007669"/>
    <property type="project" value="InterPro"/>
</dbReference>
<dbReference type="SUPFAM" id="SSF54826">
    <property type="entry name" value="Enolase N-terminal domain-like"/>
    <property type="match status" value="1"/>
</dbReference>
<evidence type="ECO:0000313" key="10">
    <source>
        <dbReference type="EnsemblPlants" id="AET5Gv20039700.3"/>
    </source>
</evidence>